<keyword evidence="7 8" id="KW-0472">Membrane</keyword>
<dbReference type="GO" id="GO:0065002">
    <property type="term" value="P:intracellular protein transmembrane transport"/>
    <property type="evidence" value="ECO:0007669"/>
    <property type="project" value="UniProtKB-UniRule"/>
</dbReference>
<comment type="subcellular location">
    <subcellularLocation>
        <location evidence="8">Cell membrane</location>
        <topology evidence="8">Single-pass membrane protein</topology>
    </subcellularLocation>
    <subcellularLocation>
        <location evidence="1">Membrane</location>
    </subcellularLocation>
</comment>
<comment type="caution">
    <text evidence="9">The sequence shown here is derived from an EMBL/GenBank/DDBJ whole genome shotgun (WGS) entry which is preliminary data.</text>
</comment>
<dbReference type="HAMAP" id="MF_00422">
    <property type="entry name" value="SecE"/>
    <property type="match status" value="1"/>
</dbReference>
<organism evidence="9 10">
    <name type="scientific">Fluviicola chungangensis</name>
    <dbReference type="NCBI Taxonomy" id="2597671"/>
    <lineage>
        <taxon>Bacteria</taxon>
        <taxon>Pseudomonadati</taxon>
        <taxon>Bacteroidota</taxon>
        <taxon>Flavobacteriia</taxon>
        <taxon>Flavobacteriales</taxon>
        <taxon>Crocinitomicaceae</taxon>
        <taxon>Fluviicola</taxon>
    </lineage>
</organism>
<dbReference type="GO" id="GO:0043952">
    <property type="term" value="P:protein transport by the Sec complex"/>
    <property type="evidence" value="ECO:0007669"/>
    <property type="project" value="UniProtKB-UniRule"/>
</dbReference>
<dbReference type="Gene3D" id="1.20.5.1030">
    <property type="entry name" value="Preprotein translocase secy subunit"/>
    <property type="match status" value="1"/>
</dbReference>
<dbReference type="RefSeq" id="WP_144332613.1">
    <property type="nucleotide sequence ID" value="NZ_VLPL01000003.1"/>
</dbReference>
<dbReference type="GO" id="GO:0006605">
    <property type="term" value="P:protein targeting"/>
    <property type="evidence" value="ECO:0007669"/>
    <property type="project" value="UniProtKB-UniRule"/>
</dbReference>
<dbReference type="Pfam" id="PF00584">
    <property type="entry name" value="SecE"/>
    <property type="match status" value="1"/>
</dbReference>
<evidence type="ECO:0000256" key="2">
    <source>
        <dbReference type="ARBA" id="ARBA00022448"/>
    </source>
</evidence>
<proteinExistence type="inferred from homology"/>
<dbReference type="GO" id="GO:0005886">
    <property type="term" value="C:plasma membrane"/>
    <property type="evidence" value="ECO:0007669"/>
    <property type="project" value="UniProtKB-SubCell"/>
</dbReference>
<dbReference type="InterPro" id="IPR005807">
    <property type="entry name" value="SecE_bac"/>
</dbReference>
<evidence type="ECO:0000256" key="6">
    <source>
        <dbReference type="ARBA" id="ARBA00023010"/>
    </source>
</evidence>
<evidence type="ECO:0000256" key="3">
    <source>
        <dbReference type="ARBA" id="ARBA00022692"/>
    </source>
</evidence>
<keyword evidence="10" id="KW-1185">Reference proteome</keyword>
<sequence length="73" mass="8294">MSKFRNYFSETITEMTQNVTWPTWKELQSNALIVVVASVIFALLIFAMDNVFGITGTPTSTWKGVVGFIYSFF</sequence>
<dbReference type="InterPro" id="IPR038379">
    <property type="entry name" value="SecE_sf"/>
</dbReference>
<dbReference type="NCBIfam" id="TIGR00964">
    <property type="entry name" value="secE_bact"/>
    <property type="match status" value="1"/>
</dbReference>
<dbReference type="GO" id="GO:0008320">
    <property type="term" value="F:protein transmembrane transporter activity"/>
    <property type="evidence" value="ECO:0007669"/>
    <property type="project" value="UniProtKB-UniRule"/>
</dbReference>
<evidence type="ECO:0000256" key="1">
    <source>
        <dbReference type="ARBA" id="ARBA00004370"/>
    </source>
</evidence>
<comment type="function">
    <text evidence="8">Essential subunit of the Sec protein translocation channel SecYEG. Clamps together the 2 halves of SecY. May contact the channel plug during translocation.</text>
</comment>
<dbReference type="AlphaFoldDB" id="A0A556N0E9"/>
<evidence type="ECO:0000256" key="7">
    <source>
        <dbReference type="ARBA" id="ARBA00023136"/>
    </source>
</evidence>
<evidence type="ECO:0000256" key="4">
    <source>
        <dbReference type="ARBA" id="ARBA00022927"/>
    </source>
</evidence>
<gene>
    <name evidence="8 9" type="primary">secE</name>
    <name evidence="9" type="ORF">FO442_07865</name>
</gene>
<evidence type="ECO:0000313" key="9">
    <source>
        <dbReference type="EMBL" id="TSJ45657.1"/>
    </source>
</evidence>
<dbReference type="EMBL" id="VLPL01000003">
    <property type="protein sequence ID" value="TSJ45657.1"/>
    <property type="molecule type" value="Genomic_DNA"/>
</dbReference>
<evidence type="ECO:0000256" key="8">
    <source>
        <dbReference type="HAMAP-Rule" id="MF_00422"/>
    </source>
</evidence>
<keyword evidence="8" id="KW-1003">Cell membrane</keyword>
<keyword evidence="6 8" id="KW-0811">Translocation</keyword>
<dbReference type="GO" id="GO:0009306">
    <property type="term" value="P:protein secretion"/>
    <property type="evidence" value="ECO:0007669"/>
    <property type="project" value="UniProtKB-UniRule"/>
</dbReference>
<dbReference type="Proteomes" id="UP000316008">
    <property type="component" value="Unassembled WGS sequence"/>
</dbReference>
<protein>
    <recommendedName>
        <fullName evidence="8">Protein translocase subunit SecE</fullName>
    </recommendedName>
</protein>
<keyword evidence="5 8" id="KW-1133">Transmembrane helix</keyword>
<evidence type="ECO:0000313" key="10">
    <source>
        <dbReference type="Proteomes" id="UP000316008"/>
    </source>
</evidence>
<name>A0A556N0E9_9FLAO</name>
<comment type="subunit">
    <text evidence="8">Component of the Sec protein translocase complex. Heterotrimer consisting of SecY, SecE and SecG subunits. The heterotrimers can form oligomers, although 1 heterotrimer is thought to be able to translocate proteins. Interacts with the ribosome. Interacts with SecDF, and other proteins may be involved. Interacts with SecA.</text>
</comment>
<dbReference type="InterPro" id="IPR001901">
    <property type="entry name" value="Translocase_SecE/Sec61-g"/>
</dbReference>
<keyword evidence="2 8" id="KW-0813">Transport</keyword>
<evidence type="ECO:0000256" key="5">
    <source>
        <dbReference type="ARBA" id="ARBA00022989"/>
    </source>
</evidence>
<keyword evidence="3 8" id="KW-0812">Transmembrane</keyword>
<reference evidence="9 10" key="1">
    <citation type="submission" date="2019-07" db="EMBL/GenBank/DDBJ databases">
        <authorList>
            <person name="Huq M.A."/>
        </authorList>
    </citation>
    <scope>NUCLEOTIDE SEQUENCE [LARGE SCALE GENOMIC DNA]</scope>
    <source>
        <strain evidence="9 10">MAH-3</strain>
    </source>
</reference>
<comment type="similarity">
    <text evidence="8">Belongs to the SecE/SEC61-gamma family.</text>
</comment>
<dbReference type="OrthoDB" id="9810735at2"/>
<feature type="transmembrane region" description="Helical" evidence="8">
    <location>
        <begin position="31"/>
        <end position="52"/>
    </location>
</feature>
<accession>A0A556N0E9</accession>
<keyword evidence="4 8" id="KW-0653">Protein transport</keyword>